<evidence type="ECO:0000313" key="2">
    <source>
        <dbReference type="Proteomes" id="UP000622860"/>
    </source>
</evidence>
<reference evidence="1" key="1">
    <citation type="journal article" date="2014" name="Int. J. Syst. Evol. Microbiol.">
        <title>Complete genome sequence of Corynebacterium casei LMG S-19264T (=DSM 44701T), isolated from a smear-ripened cheese.</title>
        <authorList>
            <consortium name="US DOE Joint Genome Institute (JGI-PGF)"/>
            <person name="Walter F."/>
            <person name="Albersmeier A."/>
            <person name="Kalinowski J."/>
            <person name="Ruckert C."/>
        </authorList>
    </citation>
    <scope>NUCLEOTIDE SEQUENCE</scope>
    <source>
        <strain evidence="1">CGMCC 1.12754</strain>
    </source>
</reference>
<dbReference type="AlphaFoldDB" id="A0A917LWJ9"/>
<dbReference type="EMBL" id="BMFR01000001">
    <property type="protein sequence ID" value="GGG63538.1"/>
    <property type="molecule type" value="Genomic_DNA"/>
</dbReference>
<protein>
    <recommendedName>
        <fullName evidence="3">LysM domain-containing protein</fullName>
    </recommendedName>
</protein>
<gene>
    <name evidence="1" type="ORF">GCM10011398_03720</name>
</gene>
<dbReference type="Proteomes" id="UP000622860">
    <property type="component" value="Unassembled WGS sequence"/>
</dbReference>
<reference evidence="1" key="2">
    <citation type="submission" date="2020-09" db="EMBL/GenBank/DDBJ databases">
        <authorList>
            <person name="Sun Q."/>
            <person name="Zhou Y."/>
        </authorList>
    </citation>
    <scope>NUCLEOTIDE SEQUENCE</scope>
    <source>
        <strain evidence="1">CGMCC 1.12754</strain>
    </source>
</reference>
<accession>A0A917LWJ9</accession>
<dbReference type="RefSeq" id="WP_188453643.1">
    <property type="nucleotide sequence ID" value="NZ_BMFR01000001.1"/>
</dbReference>
<evidence type="ECO:0000313" key="1">
    <source>
        <dbReference type="EMBL" id="GGG63538.1"/>
    </source>
</evidence>
<name>A0A917LWJ9_9BACI</name>
<comment type="caution">
    <text evidence="1">The sequence shown here is derived from an EMBL/GenBank/DDBJ whole genome shotgun (WGS) entry which is preliminary data.</text>
</comment>
<sequence length="108" mass="12399">MNFLQKSGIFLIILLLIVSVYKDLTSGSFESDEKKIQFNTDQVSKKYKVIKVKVQSGDTVLSIMEEVNNNSKSLDITKLLSDFNAINDVDPHNLRVGHYYYFPLYNDT</sequence>
<evidence type="ECO:0008006" key="3">
    <source>
        <dbReference type="Google" id="ProtNLM"/>
    </source>
</evidence>
<proteinExistence type="predicted"/>
<keyword evidence="2" id="KW-1185">Reference proteome</keyword>
<organism evidence="1 2">
    <name type="scientific">Virgibacillus oceani</name>
    <dbReference type="NCBI Taxonomy" id="1479511"/>
    <lineage>
        <taxon>Bacteria</taxon>
        <taxon>Bacillati</taxon>
        <taxon>Bacillota</taxon>
        <taxon>Bacilli</taxon>
        <taxon>Bacillales</taxon>
        <taxon>Bacillaceae</taxon>
        <taxon>Virgibacillus</taxon>
    </lineage>
</organism>